<proteinExistence type="inferred from homology"/>
<feature type="transmembrane region" description="Helical" evidence="10">
    <location>
        <begin position="98"/>
        <end position="117"/>
    </location>
</feature>
<evidence type="ECO:0000313" key="12">
    <source>
        <dbReference type="EMBL" id="KAF2879593.1"/>
    </source>
</evidence>
<feature type="transmembrane region" description="Helical" evidence="10">
    <location>
        <begin position="29"/>
        <end position="48"/>
    </location>
</feature>
<organism evidence="12 13">
    <name type="scientific">Ignelater luminosus</name>
    <name type="common">Cucubano</name>
    <name type="synonym">Pyrophorus luminosus</name>
    <dbReference type="NCBI Taxonomy" id="2038154"/>
    <lineage>
        <taxon>Eukaryota</taxon>
        <taxon>Metazoa</taxon>
        <taxon>Ecdysozoa</taxon>
        <taxon>Arthropoda</taxon>
        <taxon>Hexapoda</taxon>
        <taxon>Insecta</taxon>
        <taxon>Pterygota</taxon>
        <taxon>Neoptera</taxon>
        <taxon>Endopterygota</taxon>
        <taxon>Coleoptera</taxon>
        <taxon>Polyphaga</taxon>
        <taxon>Elateriformia</taxon>
        <taxon>Elateroidea</taxon>
        <taxon>Elateridae</taxon>
        <taxon>Agrypninae</taxon>
        <taxon>Pyrophorini</taxon>
        <taxon>Ignelater</taxon>
    </lineage>
</organism>
<dbReference type="GO" id="GO:0005886">
    <property type="term" value="C:plasma membrane"/>
    <property type="evidence" value="ECO:0007669"/>
    <property type="project" value="UniProtKB-SubCell"/>
</dbReference>
<dbReference type="AlphaFoldDB" id="A0A8K0C474"/>
<evidence type="ECO:0000259" key="11">
    <source>
        <dbReference type="PROSITE" id="PS50850"/>
    </source>
</evidence>
<feature type="transmembrane region" description="Helical" evidence="10">
    <location>
        <begin position="184"/>
        <end position="201"/>
    </location>
</feature>
<feature type="transmembrane region" description="Helical" evidence="10">
    <location>
        <begin position="68"/>
        <end position="91"/>
    </location>
</feature>
<keyword evidence="8" id="KW-0813">Transport</keyword>
<dbReference type="InterPro" id="IPR044775">
    <property type="entry name" value="MFS_ERD6/Tret1-like"/>
</dbReference>
<protein>
    <recommendedName>
        <fullName evidence="11">Major facilitator superfamily (MFS) profile domain-containing protein</fullName>
    </recommendedName>
</protein>
<keyword evidence="4 10" id="KW-1133">Transmembrane helix</keyword>
<dbReference type="InterPro" id="IPR005828">
    <property type="entry name" value="MFS_sugar_transport-like"/>
</dbReference>
<feature type="transmembrane region" description="Helical" evidence="10">
    <location>
        <begin position="371"/>
        <end position="392"/>
    </location>
</feature>
<feature type="domain" description="Major facilitator superfamily (MFS) profile" evidence="11">
    <location>
        <begin position="29"/>
        <end position="459"/>
    </location>
</feature>
<dbReference type="PANTHER" id="PTHR48021">
    <property type="match status" value="1"/>
</dbReference>
<keyword evidence="3 10" id="KW-0812">Transmembrane</keyword>
<dbReference type="PANTHER" id="PTHR48021:SF1">
    <property type="entry name" value="GH07001P-RELATED"/>
    <property type="match status" value="1"/>
</dbReference>
<name>A0A8K0C474_IGNLU</name>
<dbReference type="NCBIfam" id="TIGR00879">
    <property type="entry name" value="SP"/>
    <property type="match status" value="1"/>
</dbReference>
<accession>A0A8K0C474</accession>
<evidence type="ECO:0000256" key="4">
    <source>
        <dbReference type="ARBA" id="ARBA00022989"/>
    </source>
</evidence>
<keyword evidence="2" id="KW-1003">Cell membrane</keyword>
<evidence type="ECO:0000256" key="5">
    <source>
        <dbReference type="ARBA" id="ARBA00023136"/>
    </source>
</evidence>
<dbReference type="Proteomes" id="UP000801492">
    <property type="component" value="Unassembled WGS sequence"/>
</dbReference>
<dbReference type="InterPro" id="IPR005829">
    <property type="entry name" value="Sugar_transporter_CS"/>
</dbReference>
<dbReference type="FunFam" id="1.20.1250.20:FF:000055">
    <property type="entry name" value="Facilitated trehalose transporter Tret1-2 homolog"/>
    <property type="match status" value="1"/>
</dbReference>
<feature type="transmembrane region" description="Helical" evidence="10">
    <location>
        <begin position="437"/>
        <end position="455"/>
    </location>
</feature>
<dbReference type="InterPro" id="IPR003663">
    <property type="entry name" value="Sugar/inositol_transpt"/>
</dbReference>
<feature type="transmembrane region" description="Helical" evidence="10">
    <location>
        <begin position="330"/>
        <end position="351"/>
    </location>
</feature>
<dbReference type="PRINTS" id="PR00171">
    <property type="entry name" value="SUGRTRNSPORT"/>
</dbReference>
<feature type="transmembrane region" description="Helical" evidence="10">
    <location>
        <begin position="303"/>
        <end position="323"/>
    </location>
</feature>
<dbReference type="PROSITE" id="PS50850">
    <property type="entry name" value="MFS"/>
    <property type="match status" value="1"/>
</dbReference>
<evidence type="ECO:0000256" key="8">
    <source>
        <dbReference type="RuleBase" id="RU003346"/>
    </source>
</evidence>
<feature type="transmembrane region" description="Helical" evidence="10">
    <location>
        <begin position="264"/>
        <end position="288"/>
    </location>
</feature>
<dbReference type="GO" id="GO:0051119">
    <property type="term" value="F:sugar transmembrane transporter activity"/>
    <property type="evidence" value="ECO:0007669"/>
    <property type="project" value="InterPro"/>
</dbReference>
<dbReference type="InterPro" id="IPR036259">
    <property type="entry name" value="MFS_trans_sf"/>
</dbReference>
<dbReference type="PROSITE" id="PS00217">
    <property type="entry name" value="SUGAR_TRANSPORT_2"/>
    <property type="match status" value="1"/>
</dbReference>
<keyword evidence="6" id="KW-0325">Glycoprotein</keyword>
<evidence type="ECO:0000256" key="2">
    <source>
        <dbReference type="ARBA" id="ARBA00022475"/>
    </source>
</evidence>
<evidence type="ECO:0000313" key="13">
    <source>
        <dbReference type="Proteomes" id="UP000801492"/>
    </source>
</evidence>
<gene>
    <name evidence="12" type="ORF">ILUMI_26575</name>
</gene>
<evidence type="ECO:0000256" key="10">
    <source>
        <dbReference type="SAM" id="Phobius"/>
    </source>
</evidence>
<dbReference type="SUPFAM" id="SSF103473">
    <property type="entry name" value="MFS general substrate transporter"/>
    <property type="match status" value="1"/>
</dbReference>
<dbReference type="OrthoDB" id="6612291at2759"/>
<dbReference type="PROSITE" id="PS00216">
    <property type="entry name" value="SUGAR_TRANSPORT_1"/>
    <property type="match status" value="1"/>
</dbReference>
<evidence type="ECO:0000256" key="6">
    <source>
        <dbReference type="ARBA" id="ARBA00023180"/>
    </source>
</evidence>
<dbReference type="Pfam" id="PF00083">
    <property type="entry name" value="Sugar_tr"/>
    <property type="match status" value="1"/>
</dbReference>
<comment type="similarity">
    <text evidence="7">Belongs to the major facilitator superfamily. Sugar transporter (TC 2.A.1.1) family. Trehalose transporter subfamily.</text>
</comment>
<feature type="region of interest" description="Disordered" evidence="9">
    <location>
        <begin position="1"/>
        <end position="20"/>
    </location>
</feature>
<dbReference type="Gene3D" id="1.20.1250.20">
    <property type="entry name" value="MFS general substrate transporter like domains"/>
    <property type="match status" value="1"/>
</dbReference>
<evidence type="ECO:0000256" key="3">
    <source>
        <dbReference type="ARBA" id="ARBA00022692"/>
    </source>
</evidence>
<keyword evidence="13" id="KW-1185">Reference proteome</keyword>
<dbReference type="InterPro" id="IPR020846">
    <property type="entry name" value="MFS_dom"/>
</dbReference>
<feature type="transmembrane region" description="Helical" evidence="10">
    <location>
        <begin position="123"/>
        <end position="145"/>
    </location>
</feature>
<evidence type="ECO:0000256" key="1">
    <source>
        <dbReference type="ARBA" id="ARBA00004651"/>
    </source>
</evidence>
<evidence type="ECO:0000256" key="9">
    <source>
        <dbReference type="SAM" id="MobiDB-lite"/>
    </source>
</evidence>
<dbReference type="EMBL" id="VTPC01091134">
    <property type="protein sequence ID" value="KAF2879593.1"/>
    <property type="molecule type" value="Genomic_DNA"/>
</dbReference>
<sequence length="486" mass="53184">MSKNNTSSTNTLVSNGKSREGKKFPQYKAALTVCLGSVATGSVLGWTSNISVEMKRGDYNEISIDDDSLGWIGSFATLGAMVMCFPIGFMCEKLGRKAAMLLLTIPFIIGWLLIIFANSLIMIYIGRFICGMAGGAFCVSAPMYTSEIAEKEIRGALGSYFQLLLTVGILFSYIMGLAVDPKTYTIVLAVIPLVFAAAFFFEPETPVYRMKQKREAEARESLLRLRGSAYDVDAELKEIKTTLEEEENNHISFSESFKKRSTKLATLICFSLMFFQQASGVNAVIFYTSSIFESAGSKLDPKIATIIVGVIQCVSTFIASLIVDRLGRRILLLGSALCMAIAGTLLGIFFTLKEREIVDADTITTLGFLPILALSIFMVVFSLGFGPIPWMISSELFPSEIKSVAISAAGTFNWFIAFLITKFYLNLKNAVGGDVTFYIFSVVSVVGTIFVFFVVPETKGKSLDQIQRELNGEKNSSDGNDNLGFS</sequence>
<feature type="transmembrane region" description="Helical" evidence="10">
    <location>
        <begin position="157"/>
        <end position="178"/>
    </location>
</feature>
<dbReference type="CDD" id="cd17358">
    <property type="entry name" value="MFS_GLUT6_8_Class3_like"/>
    <property type="match status" value="1"/>
</dbReference>
<reference evidence="12" key="1">
    <citation type="submission" date="2019-08" db="EMBL/GenBank/DDBJ databases">
        <title>The genome of the North American firefly Photinus pyralis.</title>
        <authorList>
            <consortium name="Photinus pyralis genome working group"/>
            <person name="Fallon T.R."/>
            <person name="Sander Lower S.E."/>
            <person name="Weng J.-K."/>
        </authorList>
    </citation>
    <scope>NUCLEOTIDE SEQUENCE</scope>
    <source>
        <strain evidence="12">TRF0915ILg1</strain>
        <tissue evidence="12">Whole body</tissue>
    </source>
</reference>
<feature type="transmembrane region" description="Helical" evidence="10">
    <location>
        <begin position="404"/>
        <end position="425"/>
    </location>
</feature>
<comment type="subcellular location">
    <subcellularLocation>
        <location evidence="1">Cell membrane</location>
        <topology evidence="1">Multi-pass membrane protein</topology>
    </subcellularLocation>
</comment>
<feature type="compositionally biased region" description="Low complexity" evidence="9">
    <location>
        <begin position="1"/>
        <end position="11"/>
    </location>
</feature>
<keyword evidence="5 10" id="KW-0472">Membrane</keyword>
<dbReference type="InterPro" id="IPR050549">
    <property type="entry name" value="MFS_Trehalose_Transporter"/>
</dbReference>
<evidence type="ECO:0000256" key="7">
    <source>
        <dbReference type="ARBA" id="ARBA00024348"/>
    </source>
</evidence>
<comment type="caution">
    <text evidence="12">The sequence shown here is derived from an EMBL/GenBank/DDBJ whole genome shotgun (WGS) entry which is preliminary data.</text>
</comment>